<dbReference type="PANTHER" id="PTHR21310">
    <property type="entry name" value="AMINOGLYCOSIDE PHOSPHOTRANSFERASE-RELATED-RELATED"/>
    <property type="match status" value="1"/>
</dbReference>
<feature type="region of interest" description="Disordered" evidence="1">
    <location>
        <begin position="1"/>
        <end position="26"/>
    </location>
</feature>
<dbReference type="SUPFAM" id="SSF56112">
    <property type="entry name" value="Protein kinase-like (PK-like)"/>
    <property type="match status" value="1"/>
</dbReference>
<proteinExistence type="predicted"/>
<dbReference type="EMBL" id="QGMK01003058">
    <property type="protein sequence ID" value="TVY54495.1"/>
    <property type="molecule type" value="Genomic_DNA"/>
</dbReference>
<keyword evidence="4" id="KW-1185">Reference proteome</keyword>
<organism evidence="3 4">
    <name type="scientific">Lachnellula suecica</name>
    <dbReference type="NCBI Taxonomy" id="602035"/>
    <lineage>
        <taxon>Eukaryota</taxon>
        <taxon>Fungi</taxon>
        <taxon>Dikarya</taxon>
        <taxon>Ascomycota</taxon>
        <taxon>Pezizomycotina</taxon>
        <taxon>Leotiomycetes</taxon>
        <taxon>Helotiales</taxon>
        <taxon>Lachnaceae</taxon>
        <taxon>Lachnellula</taxon>
    </lineage>
</organism>
<dbReference type="OrthoDB" id="2906425at2759"/>
<sequence length="393" mass="44821">MSLEIDNVSDSMLDTKMDSVPNSSTIDFAEVDPESSALIFGDGDAYYPIYDDSDTPSEKEQKAEEEARRKKIGYAEALQEQMPWDGTHHPGVDEKELVQRTDGHLIVSQDWFKVDGTQFTIHSGHFPKKELCHNCGWTTLCQIAPEGYSSRLKIRHIRGASGLWEAGPKWLIRDEINNDWNGPANDYNAQEFIRKNLPEVPLIEMHRFGEKEDKYALTLMSRAKGIELAEIEEQLTPEQKEILAEDLASYVQKWRRLTAPRMQTADGKPLRDFIFRCNHGPCSDIPFDAIEWLEALIPAWRKALFHEKYGQAGNPPKGHFPESLIQEVDEQVVKMKTVLLEEGQLLNGEYVFTHGDLNVGNIFVFEETPGIFKISAIIDWEFAGYCPWCISRG</sequence>
<comment type="caution">
    <text evidence="3">The sequence shown here is derived from an EMBL/GenBank/DDBJ whole genome shotgun (WGS) entry which is preliminary data.</text>
</comment>
<name>A0A8T9BQZ8_9HELO</name>
<evidence type="ECO:0000313" key="3">
    <source>
        <dbReference type="EMBL" id="TVY54495.1"/>
    </source>
</evidence>
<dbReference type="InterPro" id="IPR051678">
    <property type="entry name" value="AGP_Transferase"/>
</dbReference>
<gene>
    <name evidence="3" type="ORF">LSUE1_G009625</name>
</gene>
<dbReference type="Proteomes" id="UP000469558">
    <property type="component" value="Unassembled WGS sequence"/>
</dbReference>
<evidence type="ECO:0000313" key="4">
    <source>
        <dbReference type="Proteomes" id="UP000469558"/>
    </source>
</evidence>
<feature type="domain" description="Aminoglycoside phosphotransferase" evidence="2">
    <location>
        <begin position="192"/>
        <end position="385"/>
    </location>
</feature>
<dbReference type="PANTHER" id="PTHR21310:SF55">
    <property type="entry name" value="AMINOGLYCOSIDE PHOSPHOTRANSFERASE DOMAIN-CONTAINING PROTEIN"/>
    <property type="match status" value="1"/>
</dbReference>
<dbReference type="InterPro" id="IPR002575">
    <property type="entry name" value="Aminoglycoside_PTrfase"/>
</dbReference>
<accession>A0A8T9BQZ8</accession>
<dbReference type="Gene3D" id="3.90.1200.10">
    <property type="match status" value="1"/>
</dbReference>
<dbReference type="InterPro" id="IPR011009">
    <property type="entry name" value="Kinase-like_dom_sf"/>
</dbReference>
<dbReference type="Pfam" id="PF01636">
    <property type="entry name" value="APH"/>
    <property type="match status" value="1"/>
</dbReference>
<evidence type="ECO:0000259" key="2">
    <source>
        <dbReference type="Pfam" id="PF01636"/>
    </source>
</evidence>
<dbReference type="AlphaFoldDB" id="A0A8T9BQZ8"/>
<protein>
    <recommendedName>
        <fullName evidence="2">Aminoglycoside phosphotransferase domain-containing protein</fullName>
    </recommendedName>
</protein>
<evidence type="ECO:0000256" key="1">
    <source>
        <dbReference type="SAM" id="MobiDB-lite"/>
    </source>
</evidence>
<reference evidence="3 4" key="1">
    <citation type="submission" date="2018-05" db="EMBL/GenBank/DDBJ databases">
        <title>Genome sequencing and assembly of the regulated plant pathogen Lachnellula willkommii and related sister species for the development of diagnostic species identification markers.</title>
        <authorList>
            <person name="Giroux E."/>
            <person name="Bilodeau G."/>
        </authorList>
    </citation>
    <scope>NUCLEOTIDE SEQUENCE [LARGE SCALE GENOMIC DNA]</scope>
    <source>
        <strain evidence="3 4">CBS 268.59</strain>
    </source>
</reference>